<evidence type="ECO:0008006" key="7">
    <source>
        <dbReference type="Google" id="ProtNLM"/>
    </source>
</evidence>
<sequence length="828" mass="93003">MEVRHMSSTAWQRTNAISINLPKFPGHFSFCESNATGFGQDAEPDSDGPPLKLSKAPPHRKDSVSGSGLSLPAEELLGSVTEHRYPAGSLENGQTLRTSARVKHKMRMDSIRSGTPPLTERKDQPAKPAGSTLARTPIQAKQMRVVWSNHDKNLFFEALNEYGKDFEAIVNYLNTKKRRKDNGEQQVFKAKDVRNLYYQFNQKVVKYIHFSDEVKKEAQELYALINYGEMRRKVPFQNKKYFHKLKELVYKGFTTVREKGKNIRIKTPSCRALRKLNQLEEWQEDIKLPPRVDVLLKPSTMEAWGRVQSLAQNPRVRITVPIQKRLSALMQLFQQKWRAQDVRLVERLDEIKHLSASVSSKLTRQRMQHEIQLYSQITERTATVSCDKSQVLRFVPAQNAIIHRPMINLTELQSNTSICLNSYEQRIGVKVPGETLGGVEKLASCKERLASAGRRQRTDSGSEKASTECKKLKYDDCGKELATEDKPSPFRELLGQASTFTGHFKSPNASNESMELKDIDCCYELDNQYAANGLECEALEALKCYESNDSVKVQPSLGQDVLIGRQSDNSSDGFALLDTDLHPAGRYHCVDTAESSAGEEPLKVVGNEIDGVGNEISSVTTTTTTTTMTTTITSTVVNASTTIITMKKKKKYYRRKGESGKPSTSAQASMSHLRPLITEEEIQRIRDGWTLGSVGDLTVGDLYIMFGVEMKVELEYDWVRDEECAVQDAKECCADGSEQHDTPPDQEVKLTIPTEPVPDSGSVDDGSLSLLADPKEEPKEQRRCPVDSISGRLKQLLFLVSLDNKDTKKRSTHSNIADRKPKALELSI</sequence>
<comment type="subcellular location">
    <subcellularLocation>
        <location evidence="1">Nucleus</location>
    </subcellularLocation>
</comment>
<dbReference type="AlphaFoldDB" id="A0A182N409"/>
<feature type="region of interest" description="Disordered" evidence="4">
    <location>
        <begin position="100"/>
        <end position="133"/>
    </location>
</feature>
<dbReference type="GO" id="GO:0005634">
    <property type="term" value="C:nucleus"/>
    <property type="evidence" value="ECO:0007669"/>
    <property type="project" value="UniProtKB-SubCell"/>
</dbReference>
<protein>
    <recommendedName>
        <fullName evidence="7">SANT domain-containing protein</fullName>
    </recommendedName>
</protein>
<name>A0A182N409_9DIPT</name>
<evidence type="ECO:0000256" key="3">
    <source>
        <dbReference type="ARBA" id="ARBA00023242"/>
    </source>
</evidence>
<dbReference type="GO" id="GO:0007389">
    <property type="term" value="P:pattern specification process"/>
    <property type="evidence" value="ECO:0007669"/>
    <property type="project" value="TreeGrafter"/>
</dbReference>
<evidence type="ECO:0000256" key="1">
    <source>
        <dbReference type="ARBA" id="ARBA00004123"/>
    </source>
</evidence>
<evidence type="ECO:0000313" key="6">
    <source>
        <dbReference type="Proteomes" id="UP000075884"/>
    </source>
</evidence>
<dbReference type="Gene3D" id="1.20.58.1880">
    <property type="match status" value="1"/>
</dbReference>
<evidence type="ECO:0000256" key="2">
    <source>
        <dbReference type="ARBA" id="ARBA00023125"/>
    </source>
</evidence>
<feature type="region of interest" description="Disordered" evidence="4">
    <location>
        <begin position="35"/>
        <end position="70"/>
    </location>
</feature>
<dbReference type="GO" id="GO:0003682">
    <property type="term" value="F:chromatin binding"/>
    <property type="evidence" value="ECO:0007669"/>
    <property type="project" value="InterPro"/>
</dbReference>
<dbReference type="InterPro" id="IPR001005">
    <property type="entry name" value="SANT/Myb"/>
</dbReference>
<organism evidence="5 6">
    <name type="scientific">Anopheles dirus</name>
    <dbReference type="NCBI Taxonomy" id="7168"/>
    <lineage>
        <taxon>Eukaryota</taxon>
        <taxon>Metazoa</taxon>
        <taxon>Ecdysozoa</taxon>
        <taxon>Arthropoda</taxon>
        <taxon>Hexapoda</taxon>
        <taxon>Insecta</taxon>
        <taxon>Pterygota</taxon>
        <taxon>Neoptera</taxon>
        <taxon>Endopterygota</taxon>
        <taxon>Diptera</taxon>
        <taxon>Nematocera</taxon>
        <taxon>Culicoidea</taxon>
        <taxon>Culicidae</taxon>
        <taxon>Anophelinae</taxon>
        <taxon>Anopheles</taxon>
    </lineage>
</organism>
<feature type="region of interest" description="Disordered" evidence="4">
    <location>
        <begin position="809"/>
        <end position="828"/>
    </location>
</feature>
<dbReference type="PANTHER" id="PTHR21677:SF1">
    <property type="entry name" value="PROTEIN CRAMPED-LIKE"/>
    <property type="match status" value="1"/>
</dbReference>
<reference evidence="5" key="2">
    <citation type="submission" date="2020-05" db="UniProtKB">
        <authorList>
            <consortium name="EnsemblMetazoa"/>
        </authorList>
    </citation>
    <scope>IDENTIFICATION</scope>
    <source>
        <strain evidence="5">WRAIR2</strain>
    </source>
</reference>
<proteinExistence type="predicted"/>
<keyword evidence="6" id="KW-1185">Reference proteome</keyword>
<evidence type="ECO:0000256" key="4">
    <source>
        <dbReference type="SAM" id="MobiDB-lite"/>
    </source>
</evidence>
<dbReference type="STRING" id="7168.A0A182N409"/>
<dbReference type="InterPro" id="IPR055315">
    <property type="entry name" value="Cramped-like"/>
</dbReference>
<dbReference type="CDD" id="cd00167">
    <property type="entry name" value="SANT"/>
    <property type="match status" value="1"/>
</dbReference>
<feature type="compositionally biased region" description="Basic and acidic residues" evidence="4">
    <location>
        <begin position="816"/>
        <end position="828"/>
    </location>
</feature>
<dbReference type="InterPro" id="IPR009057">
    <property type="entry name" value="Homeodomain-like_sf"/>
</dbReference>
<dbReference type="EnsemblMetazoa" id="ADIR002373-RA">
    <property type="protein sequence ID" value="ADIR002373-PA"/>
    <property type="gene ID" value="ADIR002373"/>
</dbReference>
<reference evidence="6" key="1">
    <citation type="submission" date="2013-03" db="EMBL/GenBank/DDBJ databases">
        <title>The Genome Sequence of Anopheles dirus WRAIR2.</title>
        <authorList>
            <consortium name="The Broad Institute Genomics Platform"/>
            <person name="Neafsey D.E."/>
            <person name="Walton C."/>
            <person name="Walker B."/>
            <person name="Young S.K."/>
            <person name="Zeng Q."/>
            <person name="Gargeya S."/>
            <person name="Fitzgerald M."/>
            <person name="Haas B."/>
            <person name="Abouelleil A."/>
            <person name="Allen A.W."/>
            <person name="Alvarado L."/>
            <person name="Arachchi H.M."/>
            <person name="Berlin A.M."/>
            <person name="Chapman S.B."/>
            <person name="Gainer-Dewar J."/>
            <person name="Goldberg J."/>
            <person name="Griggs A."/>
            <person name="Gujja S."/>
            <person name="Hansen M."/>
            <person name="Howarth C."/>
            <person name="Imamovic A."/>
            <person name="Ireland A."/>
            <person name="Larimer J."/>
            <person name="McCowan C."/>
            <person name="Murphy C."/>
            <person name="Pearson M."/>
            <person name="Poon T.W."/>
            <person name="Priest M."/>
            <person name="Roberts A."/>
            <person name="Saif S."/>
            <person name="Shea T."/>
            <person name="Sisk P."/>
            <person name="Sykes S."/>
            <person name="Wortman J."/>
            <person name="Nusbaum C."/>
            <person name="Birren B."/>
        </authorList>
    </citation>
    <scope>NUCLEOTIDE SEQUENCE [LARGE SCALE GENOMIC DNA]</scope>
    <source>
        <strain evidence="6">WRAIR2</strain>
    </source>
</reference>
<dbReference type="SUPFAM" id="SSF46689">
    <property type="entry name" value="Homeodomain-like"/>
    <property type="match status" value="1"/>
</dbReference>
<feature type="compositionally biased region" description="Low complexity" evidence="4">
    <location>
        <begin position="757"/>
        <end position="771"/>
    </location>
</feature>
<dbReference type="VEuPathDB" id="VectorBase:ADIR002373"/>
<feature type="region of interest" description="Disordered" evidence="4">
    <location>
        <begin position="734"/>
        <end position="786"/>
    </location>
</feature>
<feature type="compositionally biased region" description="Basic and acidic residues" evidence="4">
    <location>
        <begin position="734"/>
        <end position="748"/>
    </location>
</feature>
<keyword evidence="3" id="KW-0539">Nucleus</keyword>
<feature type="compositionally biased region" description="Basic and acidic residues" evidence="4">
    <location>
        <begin position="773"/>
        <end position="785"/>
    </location>
</feature>
<dbReference type="GO" id="GO:0003677">
    <property type="term" value="F:DNA binding"/>
    <property type="evidence" value="ECO:0007669"/>
    <property type="project" value="UniProtKB-KW"/>
</dbReference>
<dbReference type="Proteomes" id="UP000075884">
    <property type="component" value="Unassembled WGS sequence"/>
</dbReference>
<accession>A0A182N409</accession>
<dbReference type="PANTHER" id="PTHR21677">
    <property type="entry name" value="CRAMPED PROTEIN"/>
    <property type="match status" value="1"/>
</dbReference>
<keyword evidence="2" id="KW-0238">DNA-binding</keyword>
<evidence type="ECO:0000313" key="5">
    <source>
        <dbReference type="EnsemblMetazoa" id="ADIR002373-PA"/>
    </source>
</evidence>